<name>M5G5X5_DACPD</name>
<dbReference type="OrthoDB" id="10427906at2759"/>
<dbReference type="Proteomes" id="UP000030653">
    <property type="component" value="Unassembled WGS sequence"/>
</dbReference>
<dbReference type="GeneID" id="63683731"/>
<evidence type="ECO:0000313" key="2">
    <source>
        <dbReference type="EMBL" id="EJU01187.1"/>
    </source>
</evidence>
<sequence length="224" mass="23054">MSNATASSTLDVLASDPSITYLPAGTWNTTNFYGNLTYAYGNVQILYTFSEPATGIEWWGSKSGSGGNAEVCIDCPLNSTSGVLVDYTDPSAGSYVPEPGMIAAWTNLTYDIHNITIYNIYDPQASNGQGGYGYIYFEGFELTGTDGTNAGNGNQPSFVSAPATSTSASATSSSPATVTVTDFVTVTPTASPSATSSSAAKVNSNRLGLCFAVLAIIGAVCASL</sequence>
<gene>
    <name evidence="2" type="ORF">DACRYDRAFT_108518</name>
</gene>
<dbReference type="Gene3D" id="2.60.120.260">
    <property type="entry name" value="Galactose-binding domain-like"/>
    <property type="match status" value="1"/>
</dbReference>
<keyword evidence="3" id="KW-1185">Reference proteome</keyword>
<dbReference type="AlphaFoldDB" id="M5G5X5"/>
<feature type="region of interest" description="Disordered" evidence="1">
    <location>
        <begin position="151"/>
        <end position="173"/>
    </location>
</feature>
<organism evidence="2 3">
    <name type="scientific">Dacryopinax primogenitus (strain DJM 731)</name>
    <name type="common">Brown rot fungus</name>
    <dbReference type="NCBI Taxonomy" id="1858805"/>
    <lineage>
        <taxon>Eukaryota</taxon>
        <taxon>Fungi</taxon>
        <taxon>Dikarya</taxon>
        <taxon>Basidiomycota</taxon>
        <taxon>Agaricomycotina</taxon>
        <taxon>Dacrymycetes</taxon>
        <taxon>Dacrymycetales</taxon>
        <taxon>Dacrymycetaceae</taxon>
        <taxon>Dacryopinax</taxon>
    </lineage>
</organism>
<dbReference type="RefSeq" id="XP_040628084.1">
    <property type="nucleotide sequence ID" value="XM_040768669.1"/>
</dbReference>
<reference evidence="2 3" key="1">
    <citation type="journal article" date="2012" name="Science">
        <title>The Paleozoic origin of enzymatic lignin decomposition reconstructed from 31 fungal genomes.</title>
        <authorList>
            <person name="Floudas D."/>
            <person name="Binder M."/>
            <person name="Riley R."/>
            <person name="Barry K."/>
            <person name="Blanchette R.A."/>
            <person name="Henrissat B."/>
            <person name="Martinez A.T."/>
            <person name="Otillar R."/>
            <person name="Spatafora J.W."/>
            <person name="Yadav J.S."/>
            <person name="Aerts A."/>
            <person name="Benoit I."/>
            <person name="Boyd A."/>
            <person name="Carlson A."/>
            <person name="Copeland A."/>
            <person name="Coutinho P.M."/>
            <person name="de Vries R.P."/>
            <person name="Ferreira P."/>
            <person name="Findley K."/>
            <person name="Foster B."/>
            <person name="Gaskell J."/>
            <person name="Glotzer D."/>
            <person name="Gorecki P."/>
            <person name="Heitman J."/>
            <person name="Hesse C."/>
            <person name="Hori C."/>
            <person name="Igarashi K."/>
            <person name="Jurgens J.A."/>
            <person name="Kallen N."/>
            <person name="Kersten P."/>
            <person name="Kohler A."/>
            <person name="Kuees U."/>
            <person name="Kumar T.K.A."/>
            <person name="Kuo A."/>
            <person name="LaButti K."/>
            <person name="Larrondo L.F."/>
            <person name="Lindquist E."/>
            <person name="Ling A."/>
            <person name="Lombard V."/>
            <person name="Lucas S."/>
            <person name="Lundell T."/>
            <person name="Martin R."/>
            <person name="McLaughlin D.J."/>
            <person name="Morgenstern I."/>
            <person name="Morin E."/>
            <person name="Murat C."/>
            <person name="Nagy L.G."/>
            <person name="Nolan M."/>
            <person name="Ohm R.A."/>
            <person name="Patyshakuliyeva A."/>
            <person name="Rokas A."/>
            <person name="Ruiz-Duenas F.J."/>
            <person name="Sabat G."/>
            <person name="Salamov A."/>
            <person name="Samejima M."/>
            <person name="Schmutz J."/>
            <person name="Slot J.C."/>
            <person name="St John F."/>
            <person name="Stenlid J."/>
            <person name="Sun H."/>
            <person name="Sun S."/>
            <person name="Syed K."/>
            <person name="Tsang A."/>
            <person name="Wiebenga A."/>
            <person name="Young D."/>
            <person name="Pisabarro A."/>
            <person name="Eastwood D.C."/>
            <person name="Martin F."/>
            <person name="Cullen D."/>
            <person name="Grigoriev I.V."/>
            <person name="Hibbett D.S."/>
        </authorList>
    </citation>
    <scope>NUCLEOTIDE SEQUENCE [LARGE SCALE GENOMIC DNA]</scope>
    <source>
        <strain evidence="2 3">DJM-731 SS1</strain>
    </source>
</reference>
<dbReference type="HOGENOM" id="CLU_1234987_0_0_1"/>
<dbReference type="EMBL" id="JH795865">
    <property type="protein sequence ID" value="EJU01187.1"/>
    <property type="molecule type" value="Genomic_DNA"/>
</dbReference>
<proteinExistence type="predicted"/>
<accession>M5G5X5</accession>
<protein>
    <submittedName>
        <fullName evidence="2">Uncharacterized protein</fullName>
    </submittedName>
</protein>
<evidence type="ECO:0000256" key="1">
    <source>
        <dbReference type="SAM" id="MobiDB-lite"/>
    </source>
</evidence>
<evidence type="ECO:0000313" key="3">
    <source>
        <dbReference type="Proteomes" id="UP000030653"/>
    </source>
</evidence>